<sequence>MNPKSENKNLPAPYIVGFAQELQMLTNWLASFNVESQIFSISGIGGIGKTTLLTEMAAEARRCSTVTLWLDGQICLQTPGAFLSHVEMSLETEYGRTRPADTPLLAHVVAELTHQRTVVVIDNCEKIDRIDSWLLSRLLPLLAASEFLLIVASRAGLPVQWNTNPLWVNRIHSFSLELLTRQEVHEYVQSSGLPLQVQKDIVHKIDGHPLLLALTVDMLRRKGREREEYEHQLPRILSAEILKEATSPYMYEALQMLSLFPAADQTMLNQLLDHPLSAVDYMALSTLSCVRPGAGGLSLHQLVSRMLREDYKTRDPGHYQLMRSRALELLAERYPSVNKLLQMQIAAHTLELYREQLPTAHSYADFSIARQREQEQQMVFESDDLPYLQRFLAASLSRSDWQSELIENGQYSSLLDDIAKHVPEGIRVIRNADRVPLAFCAGLWLHAKTVSILEQYAPNEMKMLGEAIHLARSLPPEAADTICILLAAVDVEQASYRPEELGGMLFQSWLIDAMNGLRSIIPTADRQLNTLLPHLGFEELTMTAQPNAWDDMHIWELDFRQASFEVWVRRILRQKVQTSGFIAQEVPRVLSWNEVRQMLQHIYDDTLLEEMATLKAMGCGGVMVRELVVSILYADQPTDPLTALGQRILRESYLHNNYRKTELAEALHMSRATFYRHLRQAYKQLGHVIMQRWMELK</sequence>
<organism evidence="1 2">
    <name type="scientific">Paenibacillus xylanilyticus</name>
    <dbReference type="NCBI Taxonomy" id="248903"/>
    <lineage>
        <taxon>Bacteria</taxon>
        <taxon>Bacillati</taxon>
        <taxon>Bacillota</taxon>
        <taxon>Bacilli</taxon>
        <taxon>Bacillales</taxon>
        <taxon>Paenibacillaceae</taxon>
        <taxon>Paenibacillus</taxon>
    </lineage>
</organism>
<comment type="caution">
    <text evidence="1">The sequence shown here is derived from an EMBL/GenBank/DDBJ whole genome shotgun (WGS) entry which is preliminary data.</text>
</comment>
<proteinExistence type="predicted"/>
<dbReference type="AlphaFoldDB" id="A0A7Y6EXG3"/>
<accession>A0A7Y6EXG3</accession>
<gene>
    <name evidence="1" type="ORF">HP552_21295</name>
</gene>
<dbReference type="RefSeq" id="WP_175397388.1">
    <property type="nucleotide sequence ID" value="NZ_JABMCB010000192.1"/>
</dbReference>
<dbReference type="InterPro" id="IPR027417">
    <property type="entry name" value="P-loop_NTPase"/>
</dbReference>
<evidence type="ECO:0000313" key="1">
    <source>
        <dbReference type="EMBL" id="NUU77753.1"/>
    </source>
</evidence>
<keyword evidence="2" id="KW-1185">Reference proteome</keyword>
<dbReference type="EMBL" id="JABMCB010000192">
    <property type="protein sequence ID" value="NUU77753.1"/>
    <property type="molecule type" value="Genomic_DNA"/>
</dbReference>
<dbReference type="SUPFAM" id="SSF52540">
    <property type="entry name" value="P-loop containing nucleoside triphosphate hydrolases"/>
    <property type="match status" value="1"/>
</dbReference>
<dbReference type="PRINTS" id="PR00364">
    <property type="entry name" value="DISEASERSIST"/>
</dbReference>
<protein>
    <submittedName>
        <fullName evidence="1">Bacterio-opsin activator</fullName>
    </submittedName>
</protein>
<dbReference type="Proteomes" id="UP000526125">
    <property type="component" value="Unassembled WGS sequence"/>
</dbReference>
<dbReference type="Gene3D" id="3.40.50.300">
    <property type="entry name" value="P-loop containing nucleotide triphosphate hydrolases"/>
    <property type="match status" value="1"/>
</dbReference>
<reference evidence="1 2" key="1">
    <citation type="submission" date="2020-05" db="EMBL/GenBank/DDBJ databases">
        <title>Genome Sequencing of Type Strains.</title>
        <authorList>
            <person name="Lemaire J.F."/>
            <person name="Inderbitzin P."/>
            <person name="Gregorio O.A."/>
            <person name="Collins S.B."/>
            <person name="Wespe N."/>
            <person name="Knight-Connoni V."/>
        </authorList>
    </citation>
    <scope>NUCLEOTIDE SEQUENCE [LARGE SCALE GENOMIC DNA]</scope>
    <source>
        <strain evidence="1 2">LMG 21957</strain>
    </source>
</reference>
<name>A0A7Y6EXG3_9BACL</name>
<evidence type="ECO:0000313" key="2">
    <source>
        <dbReference type="Proteomes" id="UP000526125"/>
    </source>
</evidence>